<dbReference type="Pfam" id="PF00975">
    <property type="entry name" value="Thioesterase"/>
    <property type="match status" value="1"/>
</dbReference>
<comment type="similarity">
    <text evidence="1">Belongs to the thioesterase family.</text>
</comment>
<accession>A0A2X0KDF5</accession>
<keyword evidence="5" id="KW-1185">Reference proteome</keyword>
<dbReference type="InterPro" id="IPR001031">
    <property type="entry name" value="Thioesterase"/>
</dbReference>
<protein>
    <recommendedName>
        <fullName evidence="3">Thioesterase TesA-like domain-containing protein</fullName>
    </recommendedName>
</protein>
<dbReference type="InterPro" id="IPR029058">
    <property type="entry name" value="AB_hydrolase_fold"/>
</dbReference>
<gene>
    <name evidence="4" type="ORF">DN069_14155</name>
</gene>
<dbReference type="InterPro" id="IPR012223">
    <property type="entry name" value="TEII"/>
</dbReference>
<dbReference type="GO" id="GO:0016787">
    <property type="term" value="F:hydrolase activity"/>
    <property type="evidence" value="ECO:0007669"/>
    <property type="project" value="UniProtKB-KW"/>
</dbReference>
<evidence type="ECO:0000256" key="1">
    <source>
        <dbReference type="ARBA" id="ARBA00007169"/>
    </source>
</evidence>
<dbReference type="InterPro" id="IPR020802">
    <property type="entry name" value="TesA-like"/>
</dbReference>
<dbReference type="PANTHER" id="PTHR11487">
    <property type="entry name" value="THIOESTERASE"/>
    <property type="match status" value="1"/>
</dbReference>
<evidence type="ECO:0000256" key="2">
    <source>
        <dbReference type="ARBA" id="ARBA00022801"/>
    </source>
</evidence>
<dbReference type="Gene3D" id="3.40.50.1820">
    <property type="entry name" value="alpha/beta hydrolase"/>
    <property type="match status" value="1"/>
</dbReference>
<comment type="caution">
    <text evidence="4">The sequence shown here is derived from an EMBL/GenBank/DDBJ whole genome shotgun (WGS) entry which is preliminary data.</text>
</comment>
<dbReference type="Proteomes" id="UP000248889">
    <property type="component" value="Unassembled WGS sequence"/>
</dbReference>
<sequence length="369" mass="39588">MHEGVGFWLGRSAHGRLRPRLPGSDGCSRGRVSSPQRRVVRLRGQSRDTVTVSTWQPLQIHAAQRDRERSVRQSVYPTSRFTRQTHGCGMILVGPWGPPNRPITVRTHAPMPTPTSPAANLWLQTVTPRPAARLRLFCFHPAGAGPNFYRSWGERLPQDVEVVAVHLPGREGRFLEPPLSDYSPVVAELHAALRTALDRPYALFGHSMGALLAYGVAVAAARHGDPAPERLLLSGCGGPGTVQTKGGRAVWSDAELVADLREMGGTPEEVLAEPDLLKLILPVLRADYALCDSFHAAPPAGPLLDVPLTVLGGVDDHYGPADLARWSAVTSGPTTQYAFPGGHFFLAAESADAVLATVTAELGTGPQGH</sequence>
<feature type="domain" description="Thioesterase TesA-like" evidence="3">
    <location>
        <begin position="137"/>
        <end position="362"/>
    </location>
</feature>
<dbReference type="OrthoDB" id="8480037at2"/>
<evidence type="ECO:0000313" key="4">
    <source>
        <dbReference type="EMBL" id="RAG84960.1"/>
    </source>
</evidence>
<keyword evidence="2" id="KW-0378">Hydrolase</keyword>
<dbReference type="AlphaFoldDB" id="A0A2X0KDF5"/>
<dbReference type="SUPFAM" id="SSF53474">
    <property type="entry name" value="alpha/beta-Hydrolases"/>
    <property type="match status" value="1"/>
</dbReference>
<reference evidence="4 5" key="1">
    <citation type="submission" date="2018-06" db="EMBL/GenBank/DDBJ databases">
        <title>Streptacidiphilus pinicola sp. nov., isolated from pine grove soil.</title>
        <authorList>
            <person name="Roh S.G."/>
            <person name="Park S."/>
            <person name="Kim M.-K."/>
            <person name="Yun B.-R."/>
            <person name="Park J."/>
            <person name="Kim M.J."/>
            <person name="Kim Y.S."/>
            <person name="Kim S.B."/>
        </authorList>
    </citation>
    <scope>NUCLEOTIDE SEQUENCE [LARGE SCALE GENOMIC DNA]</scope>
    <source>
        <strain evidence="4 5">MMS16-CNU450</strain>
    </source>
</reference>
<dbReference type="EMBL" id="QKYN01000054">
    <property type="protein sequence ID" value="RAG84960.1"/>
    <property type="molecule type" value="Genomic_DNA"/>
</dbReference>
<evidence type="ECO:0000259" key="3">
    <source>
        <dbReference type="SMART" id="SM00824"/>
    </source>
</evidence>
<dbReference type="GO" id="GO:0008610">
    <property type="term" value="P:lipid biosynthetic process"/>
    <property type="evidence" value="ECO:0007669"/>
    <property type="project" value="TreeGrafter"/>
</dbReference>
<organism evidence="4 5">
    <name type="scientific">Streptacidiphilus pinicola</name>
    <dbReference type="NCBI Taxonomy" id="2219663"/>
    <lineage>
        <taxon>Bacteria</taxon>
        <taxon>Bacillati</taxon>
        <taxon>Actinomycetota</taxon>
        <taxon>Actinomycetes</taxon>
        <taxon>Kitasatosporales</taxon>
        <taxon>Streptomycetaceae</taxon>
        <taxon>Streptacidiphilus</taxon>
    </lineage>
</organism>
<proteinExistence type="inferred from homology"/>
<dbReference type="PANTHER" id="PTHR11487:SF0">
    <property type="entry name" value="S-ACYL FATTY ACID SYNTHASE THIOESTERASE, MEDIUM CHAIN"/>
    <property type="match status" value="1"/>
</dbReference>
<evidence type="ECO:0000313" key="5">
    <source>
        <dbReference type="Proteomes" id="UP000248889"/>
    </source>
</evidence>
<name>A0A2X0KDF5_9ACTN</name>
<dbReference type="SMART" id="SM00824">
    <property type="entry name" value="PKS_TE"/>
    <property type="match status" value="1"/>
</dbReference>